<dbReference type="EMBL" id="JBHLUH010000058">
    <property type="protein sequence ID" value="MFC0531306.1"/>
    <property type="molecule type" value="Genomic_DNA"/>
</dbReference>
<gene>
    <name evidence="13" type="ORF">ACFFIA_27050</name>
</gene>
<evidence type="ECO:0000256" key="10">
    <source>
        <dbReference type="SAM" id="MobiDB-lite"/>
    </source>
</evidence>
<evidence type="ECO:0000256" key="3">
    <source>
        <dbReference type="ARBA" id="ARBA00022723"/>
    </source>
</evidence>
<protein>
    <recommendedName>
        <fullName evidence="6">Multicopper oxidase CueO</fullName>
        <ecNumber evidence="5">1.16.3.4</ecNumber>
    </recommendedName>
    <alternativeName>
        <fullName evidence="7">Copper efflux oxidase</fullName>
    </alternativeName>
    <alternativeName>
        <fullName evidence="8">Cuprous oxidase</fullName>
    </alternativeName>
</protein>
<dbReference type="CDD" id="cd13844">
    <property type="entry name" value="CuRO_1_BOD_CotA_like"/>
    <property type="match status" value="1"/>
</dbReference>
<evidence type="ECO:0000256" key="1">
    <source>
        <dbReference type="ARBA" id="ARBA00010609"/>
    </source>
</evidence>
<evidence type="ECO:0000256" key="8">
    <source>
        <dbReference type="ARBA" id="ARBA00043090"/>
    </source>
</evidence>
<dbReference type="PANTHER" id="PTHR48267:SF1">
    <property type="entry name" value="BILIRUBIN OXIDASE"/>
    <property type="match status" value="1"/>
</dbReference>
<reference evidence="13 14" key="1">
    <citation type="submission" date="2024-09" db="EMBL/GenBank/DDBJ databases">
        <authorList>
            <person name="Sun Q."/>
            <person name="Mori K."/>
        </authorList>
    </citation>
    <scope>NUCLEOTIDE SEQUENCE [LARGE SCALE GENOMIC DNA]</scope>
    <source>
        <strain evidence="13 14">TBRC 3947</strain>
    </source>
</reference>
<keyword evidence="4" id="KW-0560">Oxidoreductase</keyword>
<dbReference type="SUPFAM" id="SSF49503">
    <property type="entry name" value="Cupredoxins"/>
    <property type="match status" value="3"/>
</dbReference>
<dbReference type="Pfam" id="PF07732">
    <property type="entry name" value="Cu-oxidase_3"/>
    <property type="match status" value="2"/>
</dbReference>
<evidence type="ECO:0000256" key="7">
    <source>
        <dbReference type="ARBA" id="ARBA00042896"/>
    </source>
</evidence>
<evidence type="ECO:0000256" key="9">
    <source>
        <dbReference type="ARBA" id="ARBA00048092"/>
    </source>
</evidence>
<feature type="domain" description="Plastocyanin-like" evidence="12">
    <location>
        <begin position="197"/>
        <end position="269"/>
    </location>
</feature>
<dbReference type="PANTHER" id="PTHR48267">
    <property type="entry name" value="CUPREDOXIN SUPERFAMILY PROTEIN"/>
    <property type="match status" value="1"/>
</dbReference>
<comment type="caution">
    <text evidence="13">The sequence shown here is derived from an EMBL/GenBank/DDBJ whole genome shotgun (WGS) entry which is preliminary data.</text>
</comment>
<proteinExistence type="inferred from homology"/>
<dbReference type="EC" id="1.16.3.4" evidence="5"/>
<comment type="similarity">
    <text evidence="1">Belongs to the multicopper oxidase family.</text>
</comment>
<evidence type="ECO:0000313" key="14">
    <source>
        <dbReference type="Proteomes" id="UP001589867"/>
    </source>
</evidence>
<dbReference type="InterPro" id="IPR011707">
    <property type="entry name" value="Cu-oxidase-like_N"/>
</dbReference>
<dbReference type="RefSeq" id="WP_377255497.1">
    <property type="nucleotide sequence ID" value="NZ_JBHLUH010000058.1"/>
</dbReference>
<accession>A0ABV6M9B0</accession>
<dbReference type="InterPro" id="IPR006311">
    <property type="entry name" value="TAT_signal"/>
</dbReference>
<feature type="domain" description="Plastocyanin-like" evidence="11">
    <location>
        <begin position="518"/>
        <end position="651"/>
    </location>
</feature>
<dbReference type="InterPro" id="IPR008972">
    <property type="entry name" value="Cupredoxin"/>
</dbReference>
<keyword evidence="14" id="KW-1185">Reference proteome</keyword>
<evidence type="ECO:0000259" key="11">
    <source>
        <dbReference type="Pfam" id="PF07731"/>
    </source>
</evidence>
<evidence type="ECO:0000259" key="12">
    <source>
        <dbReference type="Pfam" id="PF07732"/>
    </source>
</evidence>
<feature type="region of interest" description="Disordered" evidence="10">
    <location>
        <begin position="39"/>
        <end position="93"/>
    </location>
</feature>
<dbReference type="InterPro" id="IPR045087">
    <property type="entry name" value="Cu-oxidase_fam"/>
</dbReference>
<dbReference type="InterPro" id="IPR002355">
    <property type="entry name" value="Cu_oxidase_Cu_BS"/>
</dbReference>
<dbReference type="Gene3D" id="2.60.40.420">
    <property type="entry name" value="Cupredoxins - blue copper proteins"/>
    <property type="match status" value="3"/>
</dbReference>
<dbReference type="PROSITE" id="PS00080">
    <property type="entry name" value="MULTICOPPER_OXIDASE2"/>
    <property type="match status" value="1"/>
</dbReference>
<comment type="subunit">
    <text evidence="2">Monomer.</text>
</comment>
<dbReference type="InterPro" id="IPR011706">
    <property type="entry name" value="Cu-oxidase_C"/>
</dbReference>
<evidence type="ECO:0000313" key="13">
    <source>
        <dbReference type="EMBL" id="MFC0531306.1"/>
    </source>
</evidence>
<evidence type="ECO:0000256" key="6">
    <source>
        <dbReference type="ARBA" id="ARBA00041027"/>
    </source>
</evidence>
<dbReference type="Pfam" id="PF07731">
    <property type="entry name" value="Cu-oxidase_2"/>
    <property type="match status" value="1"/>
</dbReference>
<dbReference type="PROSITE" id="PS51318">
    <property type="entry name" value="TAT"/>
    <property type="match status" value="1"/>
</dbReference>
<dbReference type="Proteomes" id="UP001589867">
    <property type="component" value="Unassembled WGS sequence"/>
</dbReference>
<sequence length="672" mass="74284">MTESEQPVNRRRLLAGAVVAGVAVPALLANDRAREWLGGSRASAAPRQRPVGNDLRLPGRGVRPDEPRRGSAGRTAAKTAAPTHPTPLQPYRDRLPIPRVLRPAPGRPGELTVRMRTATVRMHSQLPPTTVWGYEGTVPGPTIEVRRDQPVLVRWVNELTGKMPLVAVAPMIAWADPPLWDRPGRDGAPALADVSNLPPWTVVHLHGAETGMDNDGWPEAGIPPGQAQVAEYANHQRATALWYHDHAMPVSRWNTIAGLSGAYIIRDDNEARLGLPSGRYEVPLLLCDRNFDLDASGRLTGTQLYKTVMYATEPELQATSFSGPFTTVNGVIWPHLDVEPRWYRFRVANLSNVRPYHLQLTFEDGSPVPADAIHLIGTDGGLLPAPVSVDGVLSVVAAERADILVNFAPFKGKALNLVNVDYDPGPWPQVMQFRVGRHGGDRFTPPSKLDTRYPKADEAALKGSPERMVMFPPLGTGQIEQWEMAEIDAPPGPLPVDGVVQVKGKDGRVRTWQRVARRFHDPVRFMVETGDWERWTWINLDVGGWPHPQHIHGTHFQVRQRHFYDVAEKFEFILDEQGRTVGGGTVAPIEYVEDVPIGPVDTGWKDVVHVNNGEAVTVAARFEHSGRFLHHCHMRDHEDMGMMRPFVVMPAQVLKIEHQGGHPMAGPGHSGH</sequence>
<keyword evidence="3" id="KW-0479">Metal-binding</keyword>
<evidence type="ECO:0000256" key="4">
    <source>
        <dbReference type="ARBA" id="ARBA00023002"/>
    </source>
</evidence>
<name>A0ABV6M9B0_9ACTN</name>
<evidence type="ECO:0000256" key="2">
    <source>
        <dbReference type="ARBA" id="ARBA00011245"/>
    </source>
</evidence>
<comment type="catalytic activity">
    <reaction evidence="9">
        <text>4 Cu(+) + O2 + 4 H(+) = 4 Cu(2+) + 2 H2O</text>
        <dbReference type="Rhea" id="RHEA:30083"/>
        <dbReference type="ChEBI" id="CHEBI:15377"/>
        <dbReference type="ChEBI" id="CHEBI:15378"/>
        <dbReference type="ChEBI" id="CHEBI:15379"/>
        <dbReference type="ChEBI" id="CHEBI:29036"/>
        <dbReference type="ChEBI" id="CHEBI:49552"/>
        <dbReference type="EC" id="1.16.3.4"/>
    </reaction>
    <physiologicalReaction direction="left-to-right" evidence="9">
        <dbReference type="Rhea" id="RHEA:30084"/>
    </physiologicalReaction>
</comment>
<organism evidence="13 14">
    <name type="scientific">Phytohabitans kaempferiae</name>
    <dbReference type="NCBI Taxonomy" id="1620943"/>
    <lineage>
        <taxon>Bacteria</taxon>
        <taxon>Bacillati</taxon>
        <taxon>Actinomycetota</taxon>
        <taxon>Actinomycetes</taxon>
        <taxon>Micromonosporales</taxon>
        <taxon>Micromonosporaceae</taxon>
    </lineage>
</organism>
<feature type="domain" description="Plastocyanin-like" evidence="12">
    <location>
        <begin position="127"/>
        <end position="162"/>
    </location>
</feature>
<evidence type="ECO:0000256" key="5">
    <source>
        <dbReference type="ARBA" id="ARBA00038978"/>
    </source>
</evidence>